<protein>
    <submittedName>
        <fullName evidence="1">Uncharacterized protein</fullName>
    </submittedName>
</protein>
<evidence type="ECO:0000313" key="2">
    <source>
        <dbReference type="Proteomes" id="UP001341281"/>
    </source>
</evidence>
<evidence type="ECO:0000313" key="1">
    <source>
        <dbReference type="EMBL" id="WVZ95372.1"/>
    </source>
</evidence>
<reference evidence="1 2" key="1">
    <citation type="submission" date="2024-02" db="EMBL/GenBank/DDBJ databases">
        <title>High-quality chromosome-scale genome assembly of Pensacola bahiagrass (Paspalum notatum Flugge var. saurae).</title>
        <authorList>
            <person name="Vega J.M."/>
            <person name="Podio M."/>
            <person name="Orjuela J."/>
            <person name="Siena L.A."/>
            <person name="Pessino S.C."/>
            <person name="Combes M.C."/>
            <person name="Mariac C."/>
            <person name="Albertini E."/>
            <person name="Pupilli F."/>
            <person name="Ortiz J.P.A."/>
            <person name="Leblanc O."/>
        </authorList>
    </citation>
    <scope>NUCLEOTIDE SEQUENCE [LARGE SCALE GENOMIC DNA]</scope>
    <source>
        <strain evidence="1">R1</strain>
        <tissue evidence="1">Leaf</tissue>
    </source>
</reference>
<gene>
    <name evidence="1" type="ORF">U9M48_041144</name>
</gene>
<dbReference type="Proteomes" id="UP001341281">
    <property type="component" value="Chromosome 09"/>
</dbReference>
<dbReference type="AlphaFoldDB" id="A0AAQ3USI9"/>
<accession>A0AAQ3USI9</accession>
<dbReference type="EMBL" id="CP144753">
    <property type="protein sequence ID" value="WVZ95372.1"/>
    <property type="molecule type" value="Genomic_DNA"/>
</dbReference>
<proteinExistence type="predicted"/>
<name>A0AAQ3USI9_PASNO</name>
<keyword evidence="2" id="KW-1185">Reference proteome</keyword>
<organism evidence="1 2">
    <name type="scientific">Paspalum notatum var. saurae</name>
    <dbReference type="NCBI Taxonomy" id="547442"/>
    <lineage>
        <taxon>Eukaryota</taxon>
        <taxon>Viridiplantae</taxon>
        <taxon>Streptophyta</taxon>
        <taxon>Embryophyta</taxon>
        <taxon>Tracheophyta</taxon>
        <taxon>Spermatophyta</taxon>
        <taxon>Magnoliopsida</taxon>
        <taxon>Liliopsida</taxon>
        <taxon>Poales</taxon>
        <taxon>Poaceae</taxon>
        <taxon>PACMAD clade</taxon>
        <taxon>Panicoideae</taxon>
        <taxon>Andropogonodae</taxon>
        <taxon>Paspaleae</taxon>
        <taxon>Paspalinae</taxon>
        <taxon>Paspalum</taxon>
    </lineage>
</organism>
<sequence length="132" mass="14630">MGSKSEDQLPFPRADPIVPAFVRLHTRLFFASTILLVGSAPSVLDLALAGPDQDSPGVDLLPHATSVQSIQSFNNNTDVFKFVLLDGTLESSRPYRVCSRSQISFADGFHPYPRFGEEEVPHGFDARFNLHW</sequence>